<dbReference type="InterPro" id="IPR018707">
    <property type="entry name" value="LpxR"/>
</dbReference>
<reference evidence="1 2" key="1">
    <citation type="submission" date="2018-07" db="EMBL/GenBank/DDBJ databases">
        <title>Draft Genome Sequence of Pseudomonas fluorescens AHK-1 associated with canker disease of kiwifruit.</title>
        <authorList>
            <person name="Wu Z."/>
        </authorList>
    </citation>
    <scope>NUCLEOTIDE SEQUENCE [LARGE SCALE GENOMIC DNA]</scope>
    <source>
        <strain evidence="1 2">AHK-1</strain>
    </source>
</reference>
<organism evidence="1 2">
    <name type="scientific">Pseudomonas fluorescens</name>
    <dbReference type="NCBI Taxonomy" id="294"/>
    <lineage>
        <taxon>Bacteria</taxon>
        <taxon>Pseudomonadati</taxon>
        <taxon>Pseudomonadota</taxon>
        <taxon>Gammaproteobacteria</taxon>
        <taxon>Pseudomonadales</taxon>
        <taxon>Pseudomonadaceae</taxon>
        <taxon>Pseudomonas</taxon>
    </lineage>
</organism>
<evidence type="ECO:0000313" key="2">
    <source>
        <dbReference type="Proteomes" id="UP000255541"/>
    </source>
</evidence>
<gene>
    <name evidence="1" type="ORF">DL347_28765</name>
</gene>
<dbReference type="EMBL" id="QRBA01000022">
    <property type="protein sequence ID" value="RDS87724.1"/>
    <property type="molecule type" value="Genomic_DNA"/>
</dbReference>
<dbReference type="Proteomes" id="UP000255541">
    <property type="component" value="Unassembled WGS sequence"/>
</dbReference>
<comment type="caution">
    <text evidence="1">The sequence shown here is derived from an EMBL/GenBank/DDBJ whole genome shotgun (WGS) entry which is preliminary data.</text>
</comment>
<protein>
    <submittedName>
        <fullName evidence="1">Lipid A deacylase LpxR family protein</fullName>
    </submittedName>
</protein>
<sequence>MLASFQAAAQERCEGGRGRLAAASTINVRIDNDLLGGAGQDQGYSNGFLVSSVSPNLVDYQDDPCLPGSVKRLNRYLAWLQPSGYDEQNMTIGFGQVLFTPTDRRRTELIEDDRPYAAALLFSMGYNARSGDHLRTSQIRAGIVGPSALGKQVQNGAHRLFGQDPFEGWKNQLRDEPVFQVTHEHRQRWVRRVNSDGWGWDATGHLGGSLGNFATYGSTGAEWRFGYQLPNDFGTAPLRPAGENTSPISAAASRYDGLAGHLFIALDGRWVLHDITLDGNTFRNSHSVDKRPFVADVAFGVAVTKGAWKFALARYYRTREFEGQRDAPVYGTFTIGRRF</sequence>
<dbReference type="Pfam" id="PF09982">
    <property type="entry name" value="LpxR"/>
    <property type="match status" value="1"/>
</dbReference>
<evidence type="ECO:0000313" key="1">
    <source>
        <dbReference type="EMBL" id="RDS87724.1"/>
    </source>
</evidence>
<dbReference type="Gene3D" id="2.40.128.140">
    <property type="entry name" value="Outer membrane protein"/>
    <property type="match status" value="1"/>
</dbReference>
<dbReference type="InterPro" id="IPR037107">
    <property type="entry name" value="Put_OMP_sf"/>
</dbReference>
<proteinExistence type="predicted"/>
<dbReference type="AlphaFoldDB" id="A0A7Z6QLH6"/>
<accession>A0A7Z6QLH6</accession>
<dbReference type="RefSeq" id="WP_115488726.1">
    <property type="nucleotide sequence ID" value="NZ_QRBA01000022.1"/>
</dbReference>
<name>A0A7Z6QLH6_PSEFL</name>